<dbReference type="AlphaFoldDB" id="A0AAD7CNC4"/>
<evidence type="ECO:0000256" key="1">
    <source>
        <dbReference type="SAM" id="MobiDB-lite"/>
    </source>
</evidence>
<comment type="caution">
    <text evidence="2">The sequence shown here is derived from an EMBL/GenBank/DDBJ whole genome shotgun (WGS) entry which is preliminary data.</text>
</comment>
<organism evidence="2 3">
    <name type="scientific">Mycena rosella</name>
    <name type="common">Pink bonnet</name>
    <name type="synonym">Agaricus rosellus</name>
    <dbReference type="NCBI Taxonomy" id="1033263"/>
    <lineage>
        <taxon>Eukaryota</taxon>
        <taxon>Fungi</taxon>
        <taxon>Dikarya</taxon>
        <taxon>Basidiomycota</taxon>
        <taxon>Agaricomycotina</taxon>
        <taxon>Agaricomycetes</taxon>
        <taxon>Agaricomycetidae</taxon>
        <taxon>Agaricales</taxon>
        <taxon>Marasmiineae</taxon>
        <taxon>Mycenaceae</taxon>
        <taxon>Mycena</taxon>
    </lineage>
</organism>
<feature type="region of interest" description="Disordered" evidence="1">
    <location>
        <begin position="1"/>
        <end position="22"/>
    </location>
</feature>
<name>A0AAD7CNC4_MYCRO</name>
<proteinExistence type="predicted"/>
<dbReference type="EMBL" id="JARKIE010000321">
    <property type="protein sequence ID" value="KAJ7654343.1"/>
    <property type="molecule type" value="Genomic_DNA"/>
</dbReference>
<evidence type="ECO:0000313" key="2">
    <source>
        <dbReference type="EMBL" id="KAJ7654343.1"/>
    </source>
</evidence>
<gene>
    <name evidence="2" type="ORF">B0H17DRAFT_1099789</name>
</gene>
<keyword evidence="3" id="KW-1185">Reference proteome</keyword>
<feature type="non-terminal residue" evidence="2">
    <location>
        <position position="65"/>
    </location>
</feature>
<accession>A0AAD7CNC4</accession>
<dbReference type="Proteomes" id="UP001221757">
    <property type="component" value="Unassembled WGS sequence"/>
</dbReference>
<evidence type="ECO:0000313" key="3">
    <source>
        <dbReference type="Proteomes" id="UP001221757"/>
    </source>
</evidence>
<sequence>MPPPSADVRKGPCFRSPLGRSPTGSTVLAVCAVASKYSDDPRVLLEGTNTRLSSGWKYFCQLEPL</sequence>
<reference evidence="2" key="1">
    <citation type="submission" date="2023-03" db="EMBL/GenBank/DDBJ databases">
        <title>Massive genome expansion in bonnet fungi (Mycena s.s.) driven by repeated elements and novel gene families across ecological guilds.</title>
        <authorList>
            <consortium name="Lawrence Berkeley National Laboratory"/>
            <person name="Harder C.B."/>
            <person name="Miyauchi S."/>
            <person name="Viragh M."/>
            <person name="Kuo A."/>
            <person name="Thoen E."/>
            <person name="Andreopoulos B."/>
            <person name="Lu D."/>
            <person name="Skrede I."/>
            <person name="Drula E."/>
            <person name="Henrissat B."/>
            <person name="Morin E."/>
            <person name="Kohler A."/>
            <person name="Barry K."/>
            <person name="LaButti K."/>
            <person name="Morin E."/>
            <person name="Salamov A."/>
            <person name="Lipzen A."/>
            <person name="Mereny Z."/>
            <person name="Hegedus B."/>
            <person name="Baldrian P."/>
            <person name="Stursova M."/>
            <person name="Weitz H."/>
            <person name="Taylor A."/>
            <person name="Grigoriev I.V."/>
            <person name="Nagy L.G."/>
            <person name="Martin F."/>
            <person name="Kauserud H."/>
        </authorList>
    </citation>
    <scope>NUCLEOTIDE SEQUENCE</scope>
    <source>
        <strain evidence="2">CBHHK067</strain>
    </source>
</reference>
<protein>
    <submittedName>
        <fullName evidence="2">Uncharacterized protein</fullName>
    </submittedName>
</protein>